<evidence type="ECO:0000313" key="3">
    <source>
        <dbReference type="EMBL" id="PYY25667.1"/>
    </source>
</evidence>
<feature type="domain" description="SpoVT-AbrB" evidence="2">
    <location>
        <begin position="9"/>
        <end position="56"/>
    </location>
</feature>
<dbReference type="InterPro" id="IPR052731">
    <property type="entry name" value="B_subtilis_Trans_State_Reg"/>
</dbReference>
<keyword evidence="1" id="KW-0238">DNA-binding</keyword>
<dbReference type="AlphaFoldDB" id="A0A2W0C1P9"/>
<proteinExistence type="predicted"/>
<organism evidence="3 4">
    <name type="scientific">Paenibacillus illinoisensis</name>
    <dbReference type="NCBI Taxonomy" id="59845"/>
    <lineage>
        <taxon>Bacteria</taxon>
        <taxon>Bacillati</taxon>
        <taxon>Bacillota</taxon>
        <taxon>Bacilli</taxon>
        <taxon>Bacillales</taxon>
        <taxon>Paenibacillaceae</taxon>
        <taxon>Paenibacillus</taxon>
    </lineage>
</organism>
<sequence>MMNKSKHKGMVRSVDSLGRIVLPIELRRTLGVEIGDPLEYFIEEYDKRILLRKYRTQVCLFCSVTEELFFFKNYFICSSCLDEVLGNGMGEEQNKSKHEVVHSEKVANTQSSVERKLTRSKDTLLRLTKVMEQYPAASQKEWGELLGVTQGRISQLVRILNKSNYLSSRAKES</sequence>
<evidence type="ECO:0000313" key="4">
    <source>
        <dbReference type="Proteomes" id="UP000247459"/>
    </source>
</evidence>
<accession>A0A2W0C1P9</accession>
<protein>
    <submittedName>
        <fullName evidence="3">Regulators of stationary-sporulation gene expression</fullName>
    </submittedName>
</protein>
<dbReference type="Gene3D" id="2.10.260.10">
    <property type="match status" value="1"/>
</dbReference>
<dbReference type="InterPro" id="IPR007159">
    <property type="entry name" value="SpoVT-AbrB_dom"/>
</dbReference>
<dbReference type="SUPFAM" id="SSF89447">
    <property type="entry name" value="AbrB/MazE/MraZ-like"/>
    <property type="match status" value="1"/>
</dbReference>
<evidence type="ECO:0000256" key="1">
    <source>
        <dbReference type="PROSITE-ProRule" id="PRU01076"/>
    </source>
</evidence>
<dbReference type="PANTHER" id="PTHR36432:SF4">
    <property type="entry name" value="TRANSITION STATE REGULATOR ABH-RELATED"/>
    <property type="match status" value="1"/>
</dbReference>
<dbReference type="Pfam" id="PF04014">
    <property type="entry name" value="MazE_antitoxin"/>
    <property type="match status" value="1"/>
</dbReference>
<dbReference type="GO" id="GO:0003677">
    <property type="term" value="F:DNA binding"/>
    <property type="evidence" value="ECO:0007669"/>
    <property type="project" value="UniProtKB-UniRule"/>
</dbReference>
<evidence type="ECO:0000259" key="2">
    <source>
        <dbReference type="PROSITE" id="PS51740"/>
    </source>
</evidence>
<comment type="caution">
    <text evidence="3">The sequence shown here is derived from an EMBL/GenBank/DDBJ whole genome shotgun (WGS) entry which is preliminary data.</text>
</comment>
<dbReference type="Proteomes" id="UP000247459">
    <property type="component" value="Unassembled WGS sequence"/>
</dbReference>
<dbReference type="PANTHER" id="PTHR36432">
    <property type="match status" value="1"/>
</dbReference>
<name>A0A2W0C1P9_9BACL</name>
<dbReference type="PROSITE" id="PS51740">
    <property type="entry name" value="SPOVT_ABRB"/>
    <property type="match status" value="1"/>
</dbReference>
<dbReference type="SMART" id="SM00966">
    <property type="entry name" value="SpoVT_AbrB"/>
    <property type="match status" value="1"/>
</dbReference>
<gene>
    <name evidence="3" type="ORF">PIL02S_06469</name>
</gene>
<reference evidence="3 4" key="1">
    <citation type="submission" date="2018-01" db="EMBL/GenBank/DDBJ databases">
        <title>Genome sequence of the PGP bacterium Paenibacillus illinoisensis E3.</title>
        <authorList>
            <person name="Rolli E."/>
            <person name="Marasco R."/>
            <person name="Bessem C."/>
            <person name="Michoud G."/>
            <person name="Gaiarsa S."/>
            <person name="Borin S."/>
            <person name="Daffonchio D."/>
        </authorList>
    </citation>
    <scope>NUCLEOTIDE SEQUENCE [LARGE SCALE GENOMIC DNA]</scope>
    <source>
        <strain evidence="3 4">E3</strain>
    </source>
</reference>
<dbReference type="EMBL" id="PRLG01000034">
    <property type="protein sequence ID" value="PYY25667.1"/>
    <property type="molecule type" value="Genomic_DNA"/>
</dbReference>
<dbReference type="InterPro" id="IPR037914">
    <property type="entry name" value="SpoVT-AbrB_sf"/>
</dbReference>